<evidence type="ECO:0000256" key="7">
    <source>
        <dbReference type="ARBA" id="ARBA00022691"/>
    </source>
</evidence>
<dbReference type="SUPFAM" id="SSF53146">
    <property type="entry name" value="Nitrogenase accessory factor-like"/>
    <property type="match status" value="1"/>
</dbReference>
<evidence type="ECO:0000259" key="15">
    <source>
        <dbReference type="PROSITE" id="PS51918"/>
    </source>
</evidence>
<accession>A0A2U1UPQ3</accession>
<dbReference type="InterPro" id="IPR000385">
    <property type="entry name" value="MoaA_NifB_PqqE_Fe-S-bd_CS"/>
</dbReference>
<dbReference type="Gene3D" id="3.20.20.70">
    <property type="entry name" value="Aldolase class I"/>
    <property type="match status" value="1"/>
</dbReference>
<dbReference type="GO" id="GO:0032324">
    <property type="term" value="P:molybdopterin cofactor biosynthetic process"/>
    <property type="evidence" value="ECO:0007669"/>
    <property type="project" value="UniProtKB-ARBA"/>
</dbReference>
<evidence type="ECO:0000256" key="13">
    <source>
        <dbReference type="ARBA" id="ARBA00030926"/>
    </source>
</evidence>
<dbReference type="SFLD" id="SFLDF00281">
    <property type="entry name" value="FeMo_cofactor_biosynthesis_pro"/>
    <property type="match status" value="1"/>
</dbReference>
<comment type="similarity">
    <text evidence="4">Belongs to the radical SAM superfamily. NifB family.</text>
</comment>
<dbReference type="GO" id="GO:0016829">
    <property type="term" value="F:lyase activity"/>
    <property type="evidence" value="ECO:0007669"/>
    <property type="project" value="UniProtKB-KW"/>
</dbReference>
<sequence>MADNASSSGRRACGPMNRAHFTPLQADKVSRHPCYSPLAHHRYARMHLAVAPACNLQCNYCNRKYDCSNESRPGVVSELLSPQQAIAKARYVASQIPQLSVIGIAGPGDPLANIARTFNTLEGLRAELPDIKLCLSTNGLMLPDVIDRLVDIGVDHVTVTVNAIDAVVAEKIYHHLWYEGDKLHGRMAADLLIERQGEGIRKLAERGVMVKVNSVLIPQINARHLNEVSLQIRQWGAVLHNVMPLISRPEHGTQFGLQGVREPDGEELSEVRGRCGQHMPQMAHCRQCRADAIGMLGDDRSQEFPLASLPEKNEPLLPALFRRASIQASIASQGESEEPDACLVAVATGKGEVIDQHFGHVDRFHIFSISQAGIIPLGERFTQRYCRGPADCGEDEEPGERLDRLIALLADVKAVFCARIGLAPWQRLESAGIEPCVSGAWQPVRETLERWRAQRVQPGGVRKGVA</sequence>
<evidence type="ECO:0000256" key="8">
    <source>
        <dbReference type="ARBA" id="ARBA00022723"/>
    </source>
</evidence>
<dbReference type="Gene3D" id="3.30.420.130">
    <property type="entry name" value="Dinitrogenase iron-molybdenum cofactor biosynthesis domain"/>
    <property type="match status" value="1"/>
</dbReference>
<dbReference type="SUPFAM" id="SSF102114">
    <property type="entry name" value="Radical SAM enzymes"/>
    <property type="match status" value="1"/>
</dbReference>
<proteinExistence type="inferred from homology"/>
<evidence type="ECO:0000313" key="19">
    <source>
        <dbReference type="Proteomes" id="UP000303847"/>
    </source>
</evidence>
<keyword evidence="11" id="KW-0535">Nitrogen fixation</keyword>
<dbReference type="Proteomes" id="UP000295985">
    <property type="component" value="Unassembled WGS sequence"/>
</dbReference>
<comment type="cofactor">
    <cofactor evidence="1">
        <name>[4Fe-4S] cluster</name>
        <dbReference type="ChEBI" id="CHEBI:49883"/>
    </cofactor>
</comment>
<evidence type="ECO:0000313" key="18">
    <source>
        <dbReference type="Proteomes" id="UP000295985"/>
    </source>
</evidence>
<dbReference type="InterPro" id="IPR005980">
    <property type="entry name" value="Nase_CF_NifB"/>
</dbReference>
<dbReference type="CDD" id="cd00852">
    <property type="entry name" value="NifB"/>
    <property type="match status" value="1"/>
</dbReference>
<dbReference type="NCBIfam" id="TIGR01290">
    <property type="entry name" value="nifB"/>
    <property type="match status" value="1"/>
</dbReference>
<dbReference type="GO" id="GO:0051539">
    <property type="term" value="F:4 iron, 4 sulfur cluster binding"/>
    <property type="evidence" value="ECO:0007669"/>
    <property type="project" value="UniProtKB-KW"/>
</dbReference>
<reference evidence="17 19" key="2">
    <citation type="submission" date="2018-11" db="EMBL/GenBank/DDBJ databases">
        <title>Genome sequences of Brenneria nigrifluens and Brenneria rubrifaciens.</title>
        <authorList>
            <person name="Poret-Peterson A.T."/>
            <person name="McClean A.E."/>
            <person name="Kluepfel D.A."/>
        </authorList>
    </citation>
    <scope>NUCLEOTIDE SEQUENCE [LARGE SCALE GENOMIC DNA]</scope>
    <source>
        <strain evidence="17 19">ATCC 13028</strain>
    </source>
</reference>
<evidence type="ECO:0000256" key="10">
    <source>
        <dbReference type="ARBA" id="ARBA00023014"/>
    </source>
</evidence>
<reference evidence="16 18" key="1">
    <citation type="submission" date="2018-04" db="EMBL/GenBank/DDBJ databases">
        <title>Brenneria corticis sp.nov.</title>
        <authorList>
            <person name="Li Y."/>
        </authorList>
    </citation>
    <scope>NUCLEOTIDE SEQUENCE [LARGE SCALE GENOMIC DNA]</scope>
    <source>
        <strain evidence="16 18">LMG 2694</strain>
    </source>
</reference>
<dbReference type="PANTHER" id="PTHR43787:SF13">
    <property type="entry name" value="FEMO COFACTOR BIOSYNTHESIS PROTEIN NIFB"/>
    <property type="match status" value="1"/>
</dbReference>
<evidence type="ECO:0000256" key="5">
    <source>
        <dbReference type="ARBA" id="ARBA00021702"/>
    </source>
</evidence>
<evidence type="ECO:0000256" key="6">
    <source>
        <dbReference type="ARBA" id="ARBA00022485"/>
    </source>
</evidence>
<dbReference type="AlphaFoldDB" id="A0A2U1UPQ3"/>
<dbReference type="PANTHER" id="PTHR43787">
    <property type="entry name" value="FEMO COFACTOR BIOSYNTHESIS PROTEIN NIFB-RELATED"/>
    <property type="match status" value="1"/>
</dbReference>
<keyword evidence="7" id="KW-0949">S-adenosyl-L-methionine</keyword>
<comment type="function">
    <text evidence="2">Involved in the biosynthesis of the iron-molybdenum cofactor (FeMo-co or M-cluster) found in the dinitrogenase enzyme of the nitrogenase complex in nitrogen-fixing microorganisms. NifB catalyzes the crucial step of radical SAM-dependent carbide insertion that occurs concomitant with the insertion of a 9th sulfur and the rearrangement/coupling of two [4Fe-4S] clusters into a [8Fe-9S-C] cluster, the precursor to the M-cluster.</text>
</comment>
<dbReference type="PROSITE" id="PS51918">
    <property type="entry name" value="RADICAL_SAM"/>
    <property type="match status" value="1"/>
</dbReference>
<evidence type="ECO:0000256" key="12">
    <source>
        <dbReference type="ARBA" id="ARBA00023239"/>
    </source>
</evidence>
<dbReference type="InterPro" id="IPR036105">
    <property type="entry name" value="DiNase_FeMo-co_biosyn_sf"/>
</dbReference>
<evidence type="ECO:0000256" key="2">
    <source>
        <dbReference type="ARBA" id="ARBA00003522"/>
    </source>
</evidence>
<dbReference type="SFLD" id="SFLDG01068">
    <property type="entry name" value="FeMo_cofactor_biosynthesis_pro"/>
    <property type="match status" value="1"/>
</dbReference>
<keyword evidence="19" id="KW-1185">Reference proteome</keyword>
<dbReference type="InterPro" id="IPR003731">
    <property type="entry name" value="Di-Nase_FeMo-co_biosynth"/>
</dbReference>
<dbReference type="SFLD" id="SFLDG01067">
    <property type="entry name" value="SPASM/twitch_domain_containing"/>
    <property type="match status" value="1"/>
</dbReference>
<gene>
    <name evidence="16" type="primary">nifB</name>
    <name evidence="16" type="ORF">DDT54_13780</name>
    <name evidence="17" type="ORF">EH206_10355</name>
</gene>
<dbReference type="EMBL" id="QDKK01000021">
    <property type="protein sequence ID" value="PWC23552.1"/>
    <property type="molecule type" value="Genomic_DNA"/>
</dbReference>
<evidence type="ECO:0000256" key="4">
    <source>
        <dbReference type="ARBA" id="ARBA00006804"/>
    </source>
</evidence>
<dbReference type="InterPro" id="IPR013785">
    <property type="entry name" value="Aldolase_TIM"/>
</dbReference>
<dbReference type="Pfam" id="PF04055">
    <property type="entry name" value="Radical_SAM"/>
    <property type="match status" value="1"/>
</dbReference>
<dbReference type="Pfam" id="PF02579">
    <property type="entry name" value="Nitro_FeMo-Co"/>
    <property type="match status" value="1"/>
</dbReference>
<protein>
    <recommendedName>
        <fullName evidence="5">FeMo cofactor biosynthesis protein NifB</fullName>
    </recommendedName>
    <alternativeName>
        <fullName evidence="14">Nitrogenase cofactor maturase NifB</fullName>
    </alternativeName>
    <alternativeName>
        <fullName evidence="13">Radical SAM assemblase NifB</fullName>
    </alternativeName>
</protein>
<evidence type="ECO:0000313" key="17">
    <source>
        <dbReference type="EMBL" id="QCR04533.1"/>
    </source>
</evidence>
<dbReference type="RefSeq" id="WP_009112710.1">
    <property type="nucleotide sequence ID" value="NZ_CP034036.1"/>
</dbReference>
<feature type="domain" description="Radical SAM core" evidence="15">
    <location>
        <begin position="40"/>
        <end position="278"/>
    </location>
</feature>
<organism evidence="16 18">
    <name type="scientific">Brenneria nigrifluens DSM 30175 = ATCC 13028</name>
    <dbReference type="NCBI Taxonomy" id="1121120"/>
    <lineage>
        <taxon>Bacteria</taxon>
        <taxon>Pseudomonadati</taxon>
        <taxon>Pseudomonadota</taxon>
        <taxon>Gammaproteobacteria</taxon>
        <taxon>Enterobacterales</taxon>
        <taxon>Pectobacteriaceae</taxon>
        <taxon>Brenneria</taxon>
    </lineage>
</organism>
<dbReference type="SMART" id="SM00729">
    <property type="entry name" value="Elp3"/>
    <property type="match status" value="1"/>
</dbReference>
<dbReference type="InterPro" id="IPR058240">
    <property type="entry name" value="rSAM_sf"/>
</dbReference>
<dbReference type="Proteomes" id="UP000303847">
    <property type="component" value="Chromosome"/>
</dbReference>
<comment type="pathway">
    <text evidence="3">Cofactor biosynthesis; Fe-Mo cofactor biosynthesis.</text>
</comment>
<dbReference type="OrthoDB" id="9785734at2"/>
<keyword evidence="12" id="KW-0456">Lyase</keyword>
<evidence type="ECO:0000313" key="16">
    <source>
        <dbReference type="EMBL" id="PWC23552.1"/>
    </source>
</evidence>
<evidence type="ECO:0000256" key="9">
    <source>
        <dbReference type="ARBA" id="ARBA00023004"/>
    </source>
</evidence>
<dbReference type="InterPro" id="IPR034165">
    <property type="entry name" value="NifB_C"/>
</dbReference>
<dbReference type="CDD" id="cd01335">
    <property type="entry name" value="Radical_SAM"/>
    <property type="match status" value="1"/>
</dbReference>
<dbReference type="InterPro" id="IPR007197">
    <property type="entry name" value="rSAM"/>
</dbReference>
<dbReference type="SFLD" id="SFLDS00029">
    <property type="entry name" value="Radical_SAM"/>
    <property type="match status" value="1"/>
</dbReference>
<evidence type="ECO:0000256" key="1">
    <source>
        <dbReference type="ARBA" id="ARBA00001966"/>
    </source>
</evidence>
<evidence type="ECO:0000256" key="11">
    <source>
        <dbReference type="ARBA" id="ARBA00023231"/>
    </source>
</evidence>
<dbReference type="InterPro" id="IPR006638">
    <property type="entry name" value="Elp3/MiaA/NifB-like_rSAM"/>
</dbReference>
<dbReference type="PROSITE" id="PS01305">
    <property type="entry name" value="MOAA_NIFB_PQQE"/>
    <property type="match status" value="1"/>
</dbReference>
<evidence type="ECO:0000256" key="3">
    <source>
        <dbReference type="ARBA" id="ARBA00005155"/>
    </source>
</evidence>
<keyword evidence="10" id="KW-0411">Iron-sulfur</keyword>
<keyword evidence="6" id="KW-0004">4Fe-4S</keyword>
<dbReference type="EMBL" id="CP034036">
    <property type="protein sequence ID" value="QCR04533.1"/>
    <property type="molecule type" value="Genomic_DNA"/>
</dbReference>
<dbReference type="GO" id="GO:0046872">
    <property type="term" value="F:metal ion binding"/>
    <property type="evidence" value="ECO:0007669"/>
    <property type="project" value="UniProtKB-KW"/>
</dbReference>
<keyword evidence="8" id="KW-0479">Metal-binding</keyword>
<evidence type="ECO:0000256" key="14">
    <source>
        <dbReference type="ARBA" id="ARBA00032102"/>
    </source>
</evidence>
<name>A0A2U1UPQ3_9GAMM</name>
<dbReference type="UniPathway" id="UPA00782"/>
<keyword evidence="9" id="KW-0408">Iron</keyword>